<proteinExistence type="predicted"/>
<dbReference type="EMBL" id="JWIO01000004">
    <property type="protein sequence ID" value="KLL12529.1"/>
    <property type="molecule type" value="Genomic_DNA"/>
</dbReference>
<evidence type="ECO:0000313" key="3">
    <source>
        <dbReference type="EMBL" id="KLL12529.1"/>
    </source>
</evidence>
<name>A0ABR5F737_9ACTN</name>
<keyword evidence="4" id="KW-1185">Reference proteome</keyword>
<gene>
    <name evidence="3" type="ORF">FrCorBMG51_04530</name>
</gene>
<feature type="domain" description="Luciferase-like" evidence="2">
    <location>
        <begin position="24"/>
        <end position="245"/>
    </location>
</feature>
<evidence type="ECO:0000259" key="2">
    <source>
        <dbReference type="Pfam" id="PF00296"/>
    </source>
</evidence>
<protein>
    <recommendedName>
        <fullName evidence="2">Luciferase-like domain-containing protein</fullName>
    </recommendedName>
</protein>
<dbReference type="SUPFAM" id="SSF51679">
    <property type="entry name" value="Bacterial luciferase-like"/>
    <property type="match status" value="1"/>
</dbReference>
<keyword evidence="1" id="KW-0560">Oxidoreductase</keyword>
<dbReference type="InterPro" id="IPR036661">
    <property type="entry name" value="Luciferase-like_sf"/>
</dbReference>
<dbReference type="RefSeq" id="WP_047221829.1">
    <property type="nucleotide sequence ID" value="NZ_JWIO01000004.1"/>
</dbReference>
<accession>A0ABR5F737</accession>
<dbReference type="Proteomes" id="UP000035425">
    <property type="component" value="Unassembled WGS sequence"/>
</dbReference>
<dbReference type="InterPro" id="IPR011251">
    <property type="entry name" value="Luciferase-like_dom"/>
</dbReference>
<evidence type="ECO:0000256" key="1">
    <source>
        <dbReference type="ARBA" id="ARBA00023002"/>
    </source>
</evidence>
<dbReference type="CDD" id="cd01097">
    <property type="entry name" value="Tetrahydromethanopterin_reductase"/>
    <property type="match status" value="1"/>
</dbReference>
<dbReference type="PANTHER" id="PTHR43244">
    <property type="match status" value="1"/>
</dbReference>
<organism evidence="3 4">
    <name type="scientific">Protofrankia coriariae</name>
    <dbReference type="NCBI Taxonomy" id="1562887"/>
    <lineage>
        <taxon>Bacteria</taxon>
        <taxon>Bacillati</taxon>
        <taxon>Actinomycetota</taxon>
        <taxon>Actinomycetes</taxon>
        <taxon>Frankiales</taxon>
        <taxon>Frankiaceae</taxon>
        <taxon>Protofrankia</taxon>
    </lineage>
</organism>
<dbReference type="Pfam" id="PF00296">
    <property type="entry name" value="Bac_luciferase"/>
    <property type="match status" value="1"/>
</dbReference>
<dbReference type="PANTHER" id="PTHR43244:SF1">
    <property type="entry name" value="5,10-METHYLENETETRAHYDROMETHANOPTERIN REDUCTASE"/>
    <property type="match status" value="1"/>
</dbReference>
<reference evidence="3 4" key="1">
    <citation type="submission" date="2014-12" db="EMBL/GenBank/DDBJ databases">
        <title>Frankia sp. BMG5.1 draft genome.</title>
        <authorList>
            <person name="Gtari M."/>
            <person name="Ghodhbane-Gtari F."/>
            <person name="Nouioui I."/>
            <person name="Ktari A."/>
            <person name="Hezbri K."/>
            <person name="Mimouni W."/>
            <person name="Sbissi I."/>
            <person name="Ayari A."/>
            <person name="Yamanaka T."/>
            <person name="Normand P."/>
            <person name="Tisa L.S."/>
            <person name="Boudabous A."/>
        </authorList>
    </citation>
    <scope>NUCLEOTIDE SEQUENCE [LARGE SCALE GENOMIC DNA]</scope>
    <source>
        <strain evidence="3 4">BMG5.1</strain>
    </source>
</reference>
<sequence length="312" mass="34127">MTEAVNIGLSVFSDDLARYPAPERRRLLGLAAEVGLQHLHCGDHVSFHGGYGWDGLTNATMLLNLQDTLPVHVGIYQLPLRHPTTVTRQLSTLCEMHPGRLVLGVGVGGDDRKEMEVCGVDPRTRGKRMDESLQIIRRQMTGEAVTFVGEIFNLVDAAVHPATDPPVPLLVGGRGDAALRRTASLGDGWLAIWASPRRVRSFIEQVDEEAARIGRTGIAWRHGIIVWCEFGPDPDRAARRLAENMQNVYKLPREAFEKWSPAGTPEAVAEFCAPYLDTGITDLTFITQGEDLAASIQSAAEVRKLLGLPAPV</sequence>
<dbReference type="Gene3D" id="3.20.20.30">
    <property type="entry name" value="Luciferase-like domain"/>
    <property type="match status" value="1"/>
</dbReference>
<dbReference type="InterPro" id="IPR050564">
    <property type="entry name" value="F420-G6PD/mer"/>
</dbReference>
<comment type="caution">
    <text evidence="3">The sequence shown here is derived from an EMBL/GenBank/DDBJ whole genome shotgun (WGS) entry which is preliminary data.</text>
</comment>
<evidence type="ECO:0000313" key="4">
    <source>
        <dbReference type="Proteomes" id="UP000035425"/>
    </source>
</evidence>